<protein>
    <submittedName>
        <fullName evidence="1">Uncharacterized protein</fullName>
    </submittedName>
</protein>
<name>A0ABQ9Z257_9CRUS</name>
<gene>
    <name evidence="1" type="ORF">OUZ56_012141</name>
</gene>
<organism evidence="1 2">
    <name type="scientific">Daphnia magna</name>
    <dbReference type="NCBI Taxonomy" id="35525"/>
    <lineage>
        <taxon>Eukaryota</taxon>
        <taxon>Metazoa</taxon>
        <taxon>Ecdysozoa</taxon>
        <taxon>Arthropoda</taxon>
        <taxon>Crustacea</taxon>
        <taxon>Branchiopoda</taxon>
        <taxon>Diplostraca</taxon>
        <taxon>Cladocera</taxon>
        <taxon>Anomopoda</taxon>
        <taxon>Daphniidae</taxon>
        <taxon>Daphnia</taxon>
    </lineage>
</organism>
<comment type="caution">
    <text evidence="1">The sequence shown here is derived from an EMBL/GenBank/DDBJ whole genome shotgun (WGS) entry which is preliminary data.</text>
</comment>
<keyword evidence="2" id="KW-1185">Reference proteome</keyword>
<accession>A0ABQ9Z257</accession>
<evidence type="ECO:0000313" key="2">
    <source>
        <dbReference type="Proteomes" id="UP001234178"/>
    </source>
</evidence>
<proteinExistence type="predicted"/>
<reference evidence="1 2" key="1">
    <citation type="journal article" date="2023" name="Nucleic Acids Res.">
        <title>The hologenome of Daphnia magna reveals possible DNA methylation and microbiome-mediated evolution of the host genome.</title>
        <authorList>
            <person name="Chaturvedi A."/>
            <person name="Li X."/>
            <person name="Dhandapani V."/>
            <person name="Marshall H."/>
            <person name="Kissane S."/>
            <person name="Cuenca-Cambronero M."/>
            <person name="Asole G."/>
            <person name="Calvet F."/>
            <person name="Ruiz-Romero M."/>
            <person name="Marangio P."/>
            <person name="Guigo R."/>
            <person name="Rago D."/>
            <person name="Mirbahai L."/>
            <person name="Eastwood N."/>
            <person name="Colbourne J.K."/>
            <person name="Zhou J."/>
            <person name="Mallon E."/>
            <person name="Orsini L."/>
        </authorList>
    </citation>
    <scope>NUCLEOTIDE SEQUENCE [LARGE SCALE GENOMIC DNA]</scope>
    <source>
        <strain evidence="1">LRV0_1</strain>
    </source>
</reference>
<dbReference type="Proteomes" id="UP001234178">
    <property type="component" value="Unassembled WGS sequence"/>
</dbReference>
<dbReference type="EMBL" id="JAOYFB010000002">
    <property type="protein sequence ID" value="KAK4006987.1"/>
    <property type="molecule type" value="Genomic_DNA"/>
</dbReference>
<evidence type="ECO:0000313" key="1">
    <source>
        <dbReference type="EMBL" id="KAK4006987.1"/>
    </source>
</evidence>
<sequence>MKKYYSEHKNWLILLDWPRCFGDVMHVESLWKEMLNELTEKNVKVFSEQCLWEEIFKVWQKVCTEDFVQRRLNDISVSLERMVKKNGLHNNWIVLHNAVTI</sequence>